<dbReference type="PANTHER" id="PTHR10480">
    <property type="entry name" value="PROTEIN UNC-13 HOMOLOG"/>
    <property type="match status" value="1"/>
</dbReference>
<feature type="domain" description="C2" evidence="2">
    <location>
        <begin position="1"/>
        <end position="100"/>
    </location>
</feature>
<sequence length="565" mass="64938">MDAINSVVTCHSFLRQLHPVERFNSYVTLKLQNVKSTTIQVKGTDPSWEQDFLFETMRLDTGLIIEVWNKGMLWDKLLGLHWLPLTKVQHSNKEGKGKWLPLDSELVITNGEVVGTRLATEHRILIDARFELPYDLPESEAAELQDKLSVINSMMNQDMLAVQETQRPPSYAQSGMSEDSDYTSDINYPVQHQHNTSAHQYRGVHPHPAGSGPDDTREDDDPGDSSYHHSSYRMRSADSRETLRYDDSFDGHPLDSHSHDRDSRDFDDDDPHSPHHRGRHRRSSFDPVDPLDQLGPRSPDRGSLGQRSYEDDYYYQEEDEEDDDYDGRGSSRGGTHNLHHRRGYDGDRYDDDYIDDEDMDDNYYRHHHQQQHSHRRHHPHDHGMNEREDSRGRQQHHEDTPSGPYHQGRSDTDSDILFYNSRPSSRPQSFIQDSPVLSHHSSINISRQSTQDYSPANSHVSSSNVSRQSTTHESSFDTFEKSDSSAHPMSSPARSRWLEAFNRVCAELSEKGAGGAIGKIYKEIPLARLKSFRPRHYLSGLRAINPSLRPLPLMDWSVVTAPWDD</sequence>
<gene>
    <name evidence="3" type="ORF">RRG08_051384</name>
</gene>
<evidence type="ECO:0000256" key="1">
    <source>
        <dbReference type="SAM" id="MobiDB-lite"/>
    </source>
</evidence>
<feature type="compositionally biased region" description="Basic residues" evidence="1">
    <location>
        <begin position="365"/>
        <end position="380"/>
    </location>
</feature>
<feature type="compositionally biased region" description="Polar residues" evidence="1">
    <location>
        <begin position="439"/>
        <end position="456"/>
    </location>
</feature>
<name>A0AAE1E9A5_9GAST</name>
<dbReference type="GO" id="GO:0005886">
    <property type="term" value="C:plasma membrane"/>
    <property type="evidence" value="ECO:0007669"/>
    <property type="project" value="TreeGrafter"/>
</dbReference>
<dbReference type="PANTHER" id="PTHR10480:SF12">
    <property type="entry name" value="UNC-13, ISOFORM E"/>
    <property type="match status" value="1"/>
</dbReference>
<organism evidence="3 4">
    <name type="scientific">Elysia crispata</name>
    <name type="common">lettuce slug</name>
    <dbReference type="NCBI Taxonomy" id="231223"/>
    <lineage>
        <taxon>Eukaryota</taxon>
        <taxon>Metazoa</taxon>
        <taxon>Spiralia</taxon>
        <taxon>Lophotrochozoa</taxon>
        <taxon>Mollusca</taxon>
        <taxon>Gastropoda</taxon>
        <taxon>Heterobranchia</taxon>
        <taxon>Euthyneura</taxon>
        <taxon>Panpulmonata</taxon>
        <taxon>Sacoglossa</taxon>
        <taxon>Placobranchoidea</taxon>
        <taxon>Plakobranchidae</taxon>
        <taxon>Elysia</taxon>
    </lineage>
</organism>
<dbReference type="InterPro" id="IPR035892">
    <property type="entry name" value="C2_domain_sf"/>
</dbReference>
<dbReference type="SUPFAM" id="SSF49562">
    <property type="entry name" value="C2 domain (Calcium/lipid-binding domain, CaLB)"/>
    <property type="match status" value="1"/>
</dbReference>
<feature type="compositionally biased region" description="Basic and acidic residues" evidence="1">
    <location>
        <begin position="381"/>
        <end position="400"/>
    </location>
</feature>
<keyword evidence="4" id="KW-1185">Reference proteome</keyword>
<dbReference type="GO" id="GO:0019992">
    <property type="term" value="F:diacylglycerol binding"/>
    <property type="evidence" value="ECO:0007669"/>
    <property type="project" value="InterPro"/>
</dbReference>
<comment type="caution">
    <text evidence="3">The sequence shown here is derived from an EMBL/GenBank/DDBJ whole genome shotgun (WGS) entry which is preliminary data.</text>
</comment>
<dbReference type="PROSITE" id="PS50004">
    <property type="entry name" value="C2"/>
    <property type="match status" value="1"/>
</dbReference>
<feature type="compositionally biased region" description="Polar residues" evidence="1">
    <location>
        <begin position="421"/>
        <end position="432"/>
    </location>
</feature>
<dbReference type="GO" id="GO:0007268">
    <property type="term" value="P:chemical synaptic transmission"/>
    <property type="evidence" value="ECO:0007669"/>
    <property type="project" value="InterPro"/>
</dbReference>
<dbReference type="Pfam" id="PF00168">
    <property type="entry name" value="C2"/>
    <property type="match status" value="1"/>
</dbReference>
<dbReference type="AlphaFoldDB" id="A0AAE1E9A5"/>
<feature type="region of interest" description="Disordered" evidence="1">
    <location>
        <begin position="165"/>
        <end position="349"/>
    </location>
</feature>
<protein>
    <recommendedName>
        <fullName evidence="2">C2 domain-containing protein</fullName>
    </recommendedName>
</protein>
<dbReference type="GO" id="GO:0005516">
    <property type="term" value="F:calmodulin binding"/>
    <property type="evidence" value="ECO:0007669"/>
    <property type="project" value="TreeGrafter"/>
</dbReference>
<evidence type="ECO:0000259" key="2">
    <source>
        <dbReference type="PROSITE" id="PS50004"/>
    </source>
</evidence>
<dbReference type="SMART" id="SM00239">
    <property type="entry name" value="C2"/>
    <property type="match status" value="1"/>
</dbReference>
<dbReference type="GO" id="GO:0045202">
    <property type="term" value="C:synapse"/>
    <property type="evidence" value="ECO:0007669"/>
    <property type="project" value="GOC"/>
</dbReference>
<evidence type="ECO:0000313" key="4">
    <source>
        <dbReference type="Proteomes" id="UP001283361"/>
    </source>
</evidence>
<evidence type="ECO:0000313" key="3">
    <source>
        <dbReference type="EMBL" id="KAK3799109.1"/>
    </source>
</evidence>
<reference evidence="3" key="1">
    <citation type="journal article" date="2023" name="G3 (Bethesda)">
        <title>A reference genome for the long-term kleptoplast-retaining sea slug Elysia crispata morphotype clarki.</title>
        <authorList>
            <person name="Eastman K.E."/>
            <person name="Pendleton A.L."/>
            <person name="Shaikh M.A."/>
            <person name="Suttiyut T."/>
            <person name="Ogas R."/>
            <person name="Tomko P."/>
            <person name="Gavelis G."/>
            <person name="Widhalm J.R."/>
            <person name="Wisecaver J.H."/>
        </authorList>
    </citation>
    <scope>NUCLEOTIDE SEQUENCE</scope>
    <source>
        <strain evidence="3">ECLA1</strain>
    </source>
</reference>
<feature type="compositionally biased region" description="Acidic residues" evidence="1">
    <location>
        <begin position="311"/>
        <end position="325"/>
    </location>
</feature>
<dbReference type="Proteomes" id="UP001283361">
    <property type="component" value="Unassembled WGS sequence"/>
</dbReference>
<dbReference type="GO" id="GO:0017075">
    <property type="term" value="F:syntaxin-1 binding"/>
    <property type="evidence" value="ECO:0007669"/>
    <property type="project" value="TreeGrafter"/>
</dbReference>
<feature type="compositionally biased region" description="Basic and acidic residues" evidence="1">
    <location>
        <begin position="235"/>
        <end position="264"/>
    </location>
</feature>
<dbReference type="EMBL" id="JAWDGP010000593">
    <property type="protein sequence ID" value="KAK3799109.1"/>
    <property type="molecule type" value="Genomic_DNA"/>
</dbReference>
<dbReference type="InterPro" id="IPR000008">
    <property type="entry name" value="C2_dom"/>
</dbReference>
<feature type="region of interest" description="Disordered" evidence="1">
    <location>
        <begin position="365"/>
        <end position="491"/>
    </location>
</feature>
<proteinExistence type="predicted"/>
<dbReference type="InterPro" id="IPR027080">
    <property type="entry name" value="Unc-13"/>
</dbReference>
<accession>A0AAE1E9A5</accession>
<feature type="compositionally biased region" description="Low complexity" evidence="1">
    <location>
        <begin position="457"/>
        <end position="472"/>
    </location>
</feature>
<feature type="compositionally biased region" description="Polar residues" evidence="1">
    <location>
        <begin position="165"/>
        <end position="199"/>
    </location>
</feature>
<feature type="compositionally biased region" description="Basic and acidic residues" evidence="1">
    <location>
        <begin position="474"/>
        <end position="484"/>
    </location>
</feature>
<dbReference type="Gene3D" id="2.60.40.150">
    <property type="entry name" value="C2 domain"/>
    <property type="match status" value="1"/>
</dbReference>